<dbReference type="GO" id="GO:0030907">
    <property type="term" value="C:MBF transcription complex"/>
    <property type="evidence" value="ECO:0007669"/>
    <property type="project" value="TreeGrafter"/>
</dbReference>
<reference evidence="6 7" key="3">
    <citation type="journal article" date="2015" name="Genome Announc.">
        <title>Draft Genome Sequence of the Archiascomycetous Yeast Saitoella complicata.</title>
        <authorList>
            <person name="Yamauchi K."/>
            <person name="Kondo S."/>
            <person name="Hamamoto M."/>
            <person name="Takahashi Y."/>
            <person name="Ogura Y."/>
            <person name="Hayashi T."/>
            <person name="Nishida H."/>
        </authorList>
    </citation>
    <scope>NUCLEOTIDE SEQUENCE [LARGE SCALE GENOMIC DNA]</scope>
    <source>
        <strain evidence="6 7">NRRL Y-17804</strain>
    </source>
</reference>
<dbReference type="PROSITE" id="PS50088">
    <property type="entry name" value="ANK_REPEAT"/>
    <property type="match status" value="2"/>
</dbReference>
<feature type="repeat" description="ANK" evidence="3">
    <location>
        <begin position="442"/>
        <end position="474"/>
    </location>
</feature>
<accession>A0A0E9N893</accession>
<dbReference type="PROSITE" id="PS50297">
    <property type="entry name" value="ANK_REP_REGION"/>
    <property type="match status" value="2"/>
</dbReference>
<keyword evidence="1" id="KW-0677">Repeat</keyword>
<dbReference type="OMA" id="HHIAMMA"/>
<dbReference type="SMART" id="SM00248">
    <property type="entry name" value="ANK"/>
    <property type="match status" value="2"/>
</dbReference>
<organism evidence="6 7">
    <name type="scientific">Saitoella complicata (strain BCRC 22490 / CBS 7301 / JCM 7358 / NBRC 10748 / NRRL Y-17804)</name>
    <dbReference type="NCBI Taxonomy" id="698492"/>
    <lineage>
        <taxon>Eukaryota</taxon>
        <taxon>Fungi</taxon>
        <taxon>Dikarya</taxon>
        <taxon>Ascomycota</taxon>
        <taxon>Taphrinomycotina</taxon>
        <taxon>Taphrinomycotina incertae sedis</taxon>
        <taxon>Saitoella</taxon>
    </lineage>
</organism>
<protein>
    <recommendedName>
        <fullName evidence="5">HTH APSES-type domain-containing protein</fullName>
    </recommendedName>
</protein>
<keyword evidence="7" id="KW-1185">Reference proteome</keyword>
<gene>
    <name evidence="6" type="ORF">G7K_0162-t1</name>
</gene>
<dbReference type="PANTHER" id="PTHR43828">
    <property type="entry name" value="ASPARAGINASE"/>
    <property type="match status" value="1"/>
</dbReference>
<dbReference type="InterPro" id="IPR036887">
    <property type="entry name" value="HTH_APSES_sf"/>
</dbReference>
<name>A0A0E9N893_SAICN</name>
<reference evidence="6 7" key="1">
    <citation type="journal article" date="2011" name="J. Gen. Appl. Microbiol.">
        <title>Draft genome sequencing of the enigmatic yeast Saitoella complicata.</title>
        <authorList>
            <person name="Nishida H."/>
            <person name="Hamamoto M."/>
            <person name="Sugiyama J."/>
        </authorList>
    </citation>
    <scope>NUCLEOTIDE SEQUENCE [LARGE SCALE GENOMIC DNA]</scope>
    <source>
        <strain evidence="6 7">NRRL Y-17804</strain>
    </source>
</reference>
<dbReference type="GO" id="GO:0033309">
    <property type="term" value="C:SBF transcription complex"/>
    <property type="evidence" value="ECO:0007669"/>
    <property type="project" value="TreeGrafter"/>
</dbReference>
<dbReference type="EMBL" id="BACD03000001">
    <property type="protein sequence ID" value="GAO45916.1"/>
    <property type="molecule type" value="Genomic_DNA"/>
</dbReference>
<dbReference type="GO" id="GO:0001228">
    <property type="term" value="F:DNA-binding transcription activator activity, RNA polymerase II-specific"/>
    <property type="evidence" value="ECO:0007669"/>
    <property type="project" value="UniProtKB-ARBA"/>
</dbReference>
<evidence type="ECO:0000256" key="2">
    <source>
        <dbReference type="ARBA" id="ARBA00023043"/>
    </source>
</evidence>
<evidence type="ECO:0000259" key="5">
    <source>
        <dbReference type="PROSITE" id="PS51299"/>
    </source>
</evidence>
<evidence type="ECO:0000313" key="7">
    <source>
        <dbReference type="Proteomes" id="UP000033140"/>
    </source>
</evidence>
<dbReference type="SUPFAM" id="SSF48403">
    <property type="entry name" value="Ankyrin repeat"/>
    <property type="match status" value="1"/>
</dbReference>
<dbReference type="PROSITE" id="PS51299">
    <property type="entry name" value="HTH_APSES"/>
    <property type="match status" value="1"/>
</dbReference>
<dbReference type="GO" id="GO:0003677">
    <property type="term" value="F:DNA binding"/>
    <property type="evidence" value="ECO:0007669"/>
    <property type="project" value="InterPro"/>
</dbReference>
<dbReference type="Pfam" id="PF00023">
    <property type="entry name" value="Ank"/>
    <property type="match status" value="2"/>
</dbReference>
<dbReference type="InterPro" id="IPR018004">
    <property type="entry name" value="KilA/APSES_HTH"/>
</dbReference>
<dbReference type="AlphaFoldDB" id="A0A0E9N893"/>
<dbReference type="InterPro" id="IPR036770">
    <property type="entry name" value="Ankyrin_rpt-contain_sf"/>
</dbReference>
<evidence type="ECO:0000256" key="3">
    <source>
        <dbReference type="PROSITE-ProRule" id="PRU00023"/>
    </source>
</evidence>
<evidence type="ECO:0000256" key="1">
    <source>
        <dbReference type="ARBA" id="ARBA00022737"/>
    </source>
</evidence>
<feature type="repeat" description="ANK" evidence="3">
    <location>
        <begin position="320"/>
        <end position="352"/>
    </location>
</feature>
<dbReference type="Gene3D" id="3.10.260.10">
    <property type="entry name" value="Transcription regulator HTH, APSES-type DNA-binding domain"/>
    <property type="match status" value="1"/>
</dbReference>
<dbReference type="STRING" id="698492.A0A0E9N893"/>
<dbReference type="InterPro" id="IPR002110">
    <property type="entry name" value="Ankyrin_rpt"/>
</dbReference>
<dbReference type="PANTHER" id="PTHR43828:SF3">
    <property type="entry name" value="CHROMO DOMAIN-CONTAINING PROTEIN"/>
    <property type="match status" value="1"/>
</dbReference>
<feature type="compositionally biased region" description="Polar residues" evidence="4">
    <location>
        <begin position="197"/>
        <end position="217"/>
    </location>
</feature>
<sequence>MDRNTPSRAMSATPAVATPPPPSAAAAAAPPAAHAEICTASYSGVPVFEMMCRDVACMRRAADSYLNATQILKVAGIEKGQRTKLLGEMTVEHEKVQGGAGKFQGTWVNFEDGKKLAHKFGVEHVLRPLFEFDISAIGVAESTPTKEQLRKRQNLQMKKGNAAPTPLKRSDSNITSASLGSPAPITFGRPPSAPVYTRSSTEKATSIKHSGVASSAEPSAPRLNGHGPDLGHLSQGDHDRAPKRRRTSPVHENLPASDRPEESVEPAPLAPLAPAMARHYERSKELLTGIFLNGDTNHIPPILSEPTLEDLDIDVPIDELGHTALHWASALARMPIVQGLIGRGANPCRVNDAGETALIRAVLVTNNLDQATFPVLLNVLQSSIGLSDIQGRNVLHHVALTAGIKGRSAASRYYLECIMEWIVRQGQITKFVKEVVSARDKNGDTPLNIAARIGNKGLVQQLLDVGADPNIANRAGLRAADFGIGSMLPDPLITPCLPPMVSAFVAQESKSIRDSMISMMDGLDGEFNREVHAKHAEWEAVNTRLRAATRQLADLRRCLENTHEHAKQLVDSQQRCRNLARAVEDHEEPPLPSLNGTYQRDDKPSQLNGGVVAIDADAPFIIPANAMGNPSAPYLPSKSIIRARIAAYKRNRDYLLAQSSMLQGRSSVLERKYKQVIAYSTGMDLESVDALLEHLLQAVESDGRGGPDQDGFMNRVAGFLKQVEGQNSP</sequence>
<feature type="region of interest" description="Disordered" evidence="4">
    <location>
        <begin position="1"/>
        <end position="27"/>
    </location>
</feature>
<dbReference type="SUPFAM" id="SSF54616">
    <property type="entry name" value="DNA-binding domain of Mlu1-box binding protein MBP1"/>
    <property type="match status" value="1"/>
</dbReference>
<feature type="domain" description="HTH APSES-type" evidence="5">
    <location>
        <begin position="37"/>
        <end position="141"/>
    </location>
</feature>
<comment type="caution">
    <text evidence="6">The sequence shown here is derived from an EMBL/GenBank/DDBJ whole genome shotgun (WGS) entry which is preliminary data.</text>
</comment>
<dbReference type="InterPro" id="IPR003163">
    <property type="entry name" value="Tscrpt_reg_HTH_APSES-type"/>
</dbReference>
<dbReference type="Gene3D" id="1.25.40.20">
    <property type="entry name" value="Ankyrin repeat-containing domain"/>
    <property type="match status" value="1"/>
</dbReference>
<dbReference type="InterPro" id="IPR051642">
    <property type="entry name" value="SWI6-like"/>
</dbReference>
<evidence type="ECO:0000256" key="4">
    <source>
        <dbReference type="SAM" id="MobiDB-lite"/>
    </source>
</evidence>
<dbReference type="SMART" id="SM01252">
    <property type="entry name" value="KilA-N"/>
    <property type="match status" value="1"/>
</dbReference>
<evidence type="ECO:0000313" key="6">
    <source>
        <dbReference type="EMBL" id="GAO45916.1"/>
    </source>
</evidence>
<reference evidence="6 7" key="2">
    <citation type="journal article" date="2014" name="J. Gen. Appl. Microbiol.">
        <title>The early diverging ascomycetous budding yeast Saitoella complicata has three histone deacetylases belonging to the Clr6, Hos2, and Rpd3 lineages.</title>
        <authorList>
            <person name="Nishida H."/>
            <person name="Matsumoto T."/>
            <person name="Kondo S."/>
            <person name="Hamamoto M."/>
            <person name="Yoshikawa H."/>
        </authorList>
    </citation>
    <scope>NUCLEOTIDE SEQUENCE [LARGE SCALE GENOMIC DNA]</scope>
    <source>
        <strain evidence="6 7">NRRL Y-17804</strain>
    </source>
</reference>
<proteinExistence type="predicted"/>
<dbReference type="Proteomes" id="UP000033140">
    <property type="component" value="Unassembled WGS sequence"/>
</dbReference>
<keyword evidence="2 3" id="KW-0040">ANK repeat</keyword>
<feature type="region of interest" description="Disordered" evidence="4">
    <location>
        <begin position="143"/>
        <end position="267"/>
    </location>
</feature>